<dbReference type="GO" id="GO:0046872">
    <property type="term" value="F:metal ion binding"/>
    <property type="evidence" value="ECO:0007669"/>
    <property type="project" value="UniProtKB-KW"/>
</dbReference>
<keyword evidence="1 4" id="KW-0349">Heme</keyword>
<dbReference type="GO" id="GO:0004130">
    <property type="term" value="F:cytochrome-c peroxidase activity"/>
    <property type="evidence" value="ECO:0007669"/>
    <property type="project" value="TreeGrafter"/>
</dbReference>
<evidence type="ECO:0000313" key="6">
    <source>
        <dbReference type="EMBL" id="CAA6814387.1"/>
    </source>
</evidence>
<evidence type="ECO:0000256" key="2">
    <source>
        <dbReference type="ARBA" id="ARBA00022723"/>
    </source>
</evidence>
<keyword evidence="2 4" id="KW-0479">Metal-binding</keyword>
<dbReference type="SUPFAM" id="SSF46626">
    <property type="entry name" value="Cytochrome c"/>
    <property type="match status" value="1"/>
</dbReference>
<dbReference type="InterPro" id="IPR010538">
    <property type="entry name" value="DHOR"/>
</dbReference>
<dbReference type="InterPro" id="IPR051395">
    <property type="entry name" value="Cytochrome_c_Peroxidase/MauG"/>
</dbReference>
<dbReference type="GO" id="GO:0009055">
    <property type="term" value="F:electron transfer activity"/>
    <property type="evidence" value="ECO:0007669"/>
    <property type="project" value="InterPro"/>
</dbReference>
<proteinExistence type="predicted"/>
<name>A0A6S6TD90_9BACT</name>
<dbReference type="GO" id="GO:0020037">
    <property type="term" value="F:heme binding"/>
    <property type="evidence" value="ECO:0007669"/>
    <property type="project" value="InterPro"/>
</dbReference>
<gene>
    <name evidence="6" type="ORF">HELGO_WM16814</name>
</gene>
<accession>A0A6S6TD90</accession>
<dbReference type="InterPro" id="IPR036909">
    <property type="entry name" value="Cyt_c-like_dom_sf"/>
</dbReference>
<organism evidence="6">
    <name type="scientific">uncultured Sulfurovum sp</name>
    <dbReference type="NCBI Taxonomy" id="269237"/>
    <lineage>
        <taxon>Bacteria</taxon>
        <taxon>Pseudomonadati</taxon>
        <taxon>Campylobacterota</taxon>
        <taxon>Epsilonproteobacteria</taxon>
        <taxon>Campylobacterales</taxon>
        <taxon>Sulfurovaceae</taxon>
        <taxon>Sulfurovum</taxon>
        <taxon>environmental samples</taxon>
    </lineage>
</organism>
<dbReference type="Gene3D" id="1.10.760.10">
    <property type="entry name" value="Cytochrome c-like domain"/>
    <property type="match status" value="1"/>
</dbReference>
<dbReference type="Pfam" id="PF06537">
    <property type="entry name" value="DHOR"/>
    <property type="match status" value="1"/>
</dbReference>
<dbReference type="PIRSF" id="PIRSF028099">
    <property type="entry name" value="DUF1111"/>
    <property type="match status" value="1"/>
</dbReference>
<dbReference type="PANTHER" id="PTHR30600">
    <property type="entry name" value="CYTOCHROME C PEROXIDASE-RELATED"/>
    <property type="match status" value="1"/>
</dbReference>
<evidence type="ECO:0000256" key="3">
    <source>
        <dbReference type="ARBA" id="ARBA00023004"/>
    </source>
</evidence>
<evidence type="ECO:0000256" key="1">
    <source>
        <dbReference type="ARBA" id="ARBA00022617"/>
    </source>
</evidence>
<reference evidence="6" key="1">
    <citation type="submission" date="2020-01" db="EMBL/GenBank/DDBJ databases">
        <authorList>
            <person name="Meier V. D."/>
            <person name="Meier V D."/>
        </authorList>
    </citation>
    <scope>NUCLEOTIDE SEQUENCE</scope>
    <source>
        <strain evidence="6">HLG_WM_MAG_02</strain>
    </source>
</reference>
<dbReference type="InterPro" id="IPR009056">
    <property type="entry name" value="Cyt_c-like_dom"/>
</dbReference>
<keyword evidence="3 4" id="KW-0408">Iron</keyword>
<dbReference type="EMBL" id="CACVAZ010000092">
    <property type="protein sequence ID" value="CAA6814387.1"/>
    <property type="molecule type" value="Genomic_DNA"/>
</dbReference>
<dbReference type="PROSITE" id="PS51007">
    <property type="entry name" value="CYTC"/>
    <property type="match status" value="1"/>
</dbReference>
<feature type="domain" description="Cytochrome c" evidence="5">
    <location>
        <begin position="359"/>
        <end position="483"/>
    </location>
</feature>
<dbReference type="AlphaFoldDB" id="A0A6S6TD90"/>
<dbReference type="PANTHER" id="PTHR30600:SF4">
    <property type="entry name" value="CYTOCHROME C DOMAIN-CONTAINING PROTEIN"/>
    <property type="match status" value="1"/>
</dbReference>
<sequence>MALAFQHQMLQILERPLSNSMKTFPFALLTLFLITACSEKPSEQAQSKEKISPHSFFTSNHSRNAFSVPMKHLNNAEEDLFILGKSFFSIPWVESPASTTARDGLGPLFSANTCKHCHPRNGAGLALTQNNEMSRSLLLRFSHKTSTNQMLLNKNGFEPDSMYGSQLSQNGNHNVPAEGIPNVRYTEIIGHYADGESYLLRKPTYVINNLNYGALDSQTVVAPRIGSALIGLGLLENISEKDILKYQDIKDTNNDGISGKANYAFDPESNRTKLGRFTWKASATSVKHQSAAAAHNDMGLSNPLFPLHNCSEKQLACLKEAQNEEQTFDLPQKRLDAITFYLSHLAIPKPREVIQENVQSYKKGKSLFTALNCISCHVADYTTVKAVTISPYSDLLLHDMGEGLADGRSEFLANGSEWRTAPLWGIGLYQRVSGEANFLHDGRARSIEEAILWHGGEAQKSKEQFMQLSKKERQSLRLFLETI</sequence>
<protein>
    <submittedName>
        <fullName evidence="6">Probable thiol oxidoreductase with 2 cytochrome c heme-binding sites</fullName>
    </submittedName>
</protein>
<evidence type="ECO:0000256" key="4">
    <source>
        <dbReference type="PROSITE-ProRule" id="PRU00433"/>
    </source>
</evidence>
<evidence type="ECO:0000259" key="5">
    <source>
        <dbReference type="PROSITE" id="PS51007"/>
    </source>
</evidence>